<dbReference type="Proteomes" id="UP000231791">
    <property type="component" value="Chromosome"/>
</dbReference>
<dbReference type="RefSeq" id="WP_078950689.1">
    <property type="nucleotide sequence ID" value="NZ_CP024985.1"/>
</dbReference>
<proteinExistence type="predicted"/>
<dbReference type="EMBL" id="CP024985">
    <property type="protein sequence ID" value="ATZ24100.1"/>
    <property type="molecule type" value="Genomic_DNA"/>
</dbReference>
<organism evidence="1 2">
    <name type="scientific">Streptomyces lavendulae subsp. lavendulae</name>
    <dbReference type="NCBI Taxonomy" id="58340"/>
    <lineage>
        <taxon>Bacteria</taxon>
        <taxon>Bacillati</taxon>
        <taxon>Actinomycetota</taxon>
        <taxon>Actinomycetes</taxon>
        <taxon>Kitasatosporales</taxon>
        <taxon>Streptomycetaceae</taxon>
        <taxon>Streptomyces</taxon>
    </lineage>
</organism>
<sequence length="94" mass="9660">MRRLLIPLALAVGVLWWWAVLRLALAPEDTGPVEGAVAVGGWGLGLLPVHCTGQIPVRRARAAAGAAGASAAGARRGLTRASILRRSDEGSGRS</sequence>
<gene>
    <name evidence="1" type="ORF">SLAV_11160</name>
</gene>
<accession>A0A2K8PD92</accession>
<name>A0A2K8PD92_STRLA</name>
<keyword evidence="2" id="KW-1185">Reference proteome</keyword>
<dbReference type="KEGG" id="slx:SLAV_11160"/>
<protein>
    <submittedName>
        <fullName evidence="1">Uncharacterized protein</fullName>
    </submittedName>
</protein>
<reference evidence="1 2" key="1">
    <citation type="submission" date="2017-11" db="EMBL/GenBank/DDBJ databases">
        <title>Complete genome sequence of Streptomyces lavendulae subsp. lavendulae CCM 3239 (formerly 'Streptomyces aureofaciens CCM 3239'), the producer of the angucycline-type antibiotic auricin.</title>
        <authorList>
            <person name="Busche T."/>
            <person name="Novakova R."/>
            <person name="Al'Dilaimi A."/>
            <person name="Homerova D."/>
            <person name="Feckova L."/>
            <person name="Rezuchova B."/>
            <person name="Mingyar E."/>
            <person name="Csolleiova D."/>
            <person name="Bekeova C."/>
            <person name="Winkler A."/>
            <person name="Sevcikova B."/>
            <person name="Kalinowski J."/>
            <person name="Kormanec J."/>
            <person name="Ruckert C."/>
        </authorList>
    </citation>
    <scope>NUCLEOTIDE SEQUENCE [LARGE SCALE GENOMIC DNA]</scope>
    <source>
        <strain evidence="1 2">CCM 3239</strain>
    </source>
</reference>
<evidence type="ECO:0000313" key="1">
    <source>
        <dbReference type="EMBL" id="ATZ24100.1"/>
    </source>
</evidence>
<evidence type="ECO:0000313" key="2">
    <source>
        <dbReference type="Proteomes" id="UP000231791"/>
    </source>
</evidence>
<dbReference type="AlphaFoldDB" id="A0A2K8PD92"/>
<dbReference type="GeneID" id="94019150"/>